<name>A0A9E7EMA8_9LILI</name>
<feature type="compositionally biased region" description="Basic residues" evidence="1">
    <location>
        <begin position="7"/>
        <end position="19"/>
    </location>
</feature>
<gene>
    <name evidence="2" type="ORF">MUK42_10383</name>
</gene>
<organism evidence="2 3">
    <name type="scientific">Musa troglodytarum</name>
    <name type="common">fe'i banana</name>
    <dbReference type="NCBI Taxonomy" id="320322"/>
    <lineage>
        <taxon>Eukaryota</taxon>
        <taxon>Viridiplantae</taxon>
        <taxon>Streptophyta</taxon>
        <taxon>Embryophyta</taxon>
        <taxon>Tracheophyta</taxon>
        <taxon>Spermatophyta</taxon>
        <taxon>Magnoliopsida</taxon>
        <taxon>Liliopsida</taxon>
        <taxon>Zingiberales</taxon>
        <taxon>Musaceae</taxon>
        <taxon>Musa</taxon>
    </lineage>
</organism>
<keyword evidence="3" id="KW-1185">Reference proteome</keyword>
<sequence length="60" mass="7096">MEFGPHKSGRRSRGSRRSRCQSYSRRPLRPRRTPWSPCLRRSRGPPPYDFTRSPPLAFLP</sequence>
<evidence type="ECO:0000313" key="2">
    <source>
        <dbReference type="EMBL" id="URD78453.1"/>
    </source>
</evidence>
<reference evidence="2" key="1">
    <citation type="submission" date="2022-05" db="EMBL/GenBank/DDBJ databases">
        <title>The Musa troglodytarum L. genome provides insights into the mechanism of non-climacteric behaviour and enrichment of carotenoids.</title>
        <authorList>
            <person name="Wang J."/>
        </authorList>
    </citation>
    <scope>NUCLEOTIDE SEQUENCE</scope>
    <source>
        <tissue evidence="2">Leaf</tissue>
    </source>
</reference>
<proteinExistence type="predicted"/>
<dbReference type="AlphaFoldDB" id="A0A9E7EMA8"/>
<dbReference type="Proteomes" id="UP001055439">
    <property type="component" value="Chromosome 10"/>
</dbReference>
<feature type="region of interest" description="Disordered" evidence="1">
    <location>
        <begin position="1"/>
        <end position="60"/>
    </location>
</feature>
<protein>
    <submittedName>
        <fullName evidence="2">Uncharacterized protein</fullName>
    </submittedName>
</protein>
<evidence type="ECO:0000313" key="3">
    <source>
        <dbReference type="Proteomes" id="UP001055439"/>
    </source>
</evidence>
<accession>A0A9E7EMA8</accession>
<evidence type="ECO:0000256" key="1">
    <source>
        <dbReference type="SAM" id="MobiDB-lite"/>
    </source>
</evidence>
<dbReference type="EMBL" id="CP097503">
    <property type="protein sequence ID" value="URD78453.1"/>
    <property type="molecule type" value="Genomic_DNA"/>
</dbReference>